<reference evidence="1" key="1">
    <citation type="submission" date="2022-02" db="EMBL/GenBank/DDBJ databases">
        <authorList>
            <person name="Giguere J D."/>
        </authorList>
    </citation>
    <scope>NUCLEOTIDE SEQUENCE</scope>
    <source>
        <strain evidence="1">CCAP 1055/1</strain>
    </source>
</reference>
<organism evidence="1">
    <name type="scientific">Phaeodactylum tricornutum</name>
    <name type="common">Diatom</name>
    <dbReference type="NCBI Taxonomy" id="2850"/>
    <lineage>
        <taxon>Eukaryota</taxon>
        <taxon>Sar</taxon>
        <taxon>Stramenopiles</taxon>
        <taxon>Ochrophyta</taxon>
        <taxon>Bacillariophyta</taxon>
        <taxon>Bacillariophyceae</taxon>
        <taxon>Bacillariophycidae</taxon>
        <taxon>Naviculales</taxon>
        <taxon>Phaeodactylaceae</taxon>
        <taxon>Phaeodactylum</taxon>
    </lineage>
</organism>
<name>A0A8J9S4H6_PHATR</name>
<dbReference type="Proteomes" id="UP000836788">
    <property type="component" value="Chromosome 18"/>
</dbReference>
<accession>A0A8J9S4H6</accession>
<dbReference type="AlphaFoldDB" id="A0A8J9S4H6"/>
<proteinExistence type="predicted"/>
<sequence>MNPYRGIHQANQKMIQGSAGNDYFTSTYDIATEQIAKPSFYCDTGDLACIASSGHTCNLSQHCFSD</sequence>
<evidence type="ECO:0000313" key="1">
    <source>
        <dbReference type="EMBL" id="CAG9282888.1"/>
    </source>
</evidence>
<protein>
    <submittedName>
        <fullName evidence="1">Uncharacterized protein</fullName>
    </submittedName>
</protein>
<gene>
    <name evidence="1" type="ORF">PTTT1_LOCUS21036</name>
</gene>
<dbReference type="EMBL" id="OU594959">
    <property type="protein sequence ID" value="CAG9282888.1"/>
    <property type="molecule type" value="Genomic_DNA"/>
</dbReference>